<feature type="compositionally biased region" description="Pro residues" evidence="1">
    <location>
        <begin position="398"/>
        <end position="413"/>
    </location>
</feature>
<feature type="region of interest" description="Disordered" evidence="1">
    <location>
        <begin position="323"/>
        <end position="344"/>
    </location>
</feature>
<dbReference type="AlphaFoldDB" id="A0ABD3QBD8"/>
<dbReference type="Proteomes" id="UP001516023">
    <property type="component" value="Unassembled WGS sequence"/>
</dbReference>
<feature type="compositionally biased region" description="Polar residues" evidence="1">
    <location>
        <begin position="239"/>
        <end position="252"/>
    </location>
</feature>
<feature type="region of interest" description="Disordered" evidence="1">
    <location>
        <begin position="89"/>
        <end position="120"/>
    </location>
</feature>
<feature type="compositionally biased region" description="Polar residues" evidence="1">
    <location>
        <begin position="260"/>
        <end position="269"/>
    </location>
</feature>
<evidence type="ECO:0000256" key="1">
    <source>
        <dbReference type="SAM" id="MobiDB-lite"/>
    </source>
</evidence>
<feature type="region of interest" description="Disordered" evidence="1">
    <location>
        <begin position="364"/>
        <end position="426"/>
    </location>
</feature>
<proteinExistence type="predicted"/>
<keyword evidence="3" id="KW-1185">Reference proteome</keyword>
<feature type="compositionally biased region" description="Basic and acidic residues" evidence="1">
    <location>
        <begin position="95"/>
        <end position="109"/>
    </location>
</feature>
<gene>
    <name evidence="2" type="ORF">HJC23_010513</name>
</gene>
<name>A0ABD3QBD8_9STRA</name>
<sequence>MSAGGESSSEKLTSPIVIVAHETDDDTDGALNAAWDEYNVLETARHRSSRARDYAREKHHVKSDAVVAPTALSIMRRQRGGSEDVFLAASSAGRANEEEKRGDVEEEGRGNGTDVPVPPVTHRSPHLAPMEYMASFGPGPLHRHHPLTMEYMRDRMRWEQEVEQTELHRYYYEDAYNYGYGHRGPLRTQHDGNGHHAPVPSFLGDAYCRQREGSYVPDMGMGIMRDPYLPKQSFKYDAVSSSDHGPRTSNRAPSLPNLVPPSQQISQGGQRADVNARGSKPVSVPSASLNRLSPQSRGAFIKDGRVYQEMDWKHDRLWREDDHTRTSNVGHDLQPTSPYQGPKETVFRSNSIVGCSYPPVLPPSIPSHFSNPQGPKHPLTTTWTSNTPSLQPQAQPNRTPPPQQPHPNSPPQQPKSYRTPPKKSVNFSTLQIRTYETILGDNPSCSTGPSLGLGWRYDPSHYTSTIDEYERHQSQLYRGCADPRPEDLVLQRFEREAILLNTGYTRQDLAESVRGITKVKNRRRQTVHNLPAAWAEERLEGCRRTLRRWILNRDRTRAMYDEWREMMGQMGVSPQGSQGCTRGILIRRRSG</sequence>
<accession>A0ABD3QBD8</accession>
<feature type="region of interest" description="Disordered" evidence="1">
    <location>
        <begin position="236"/>
        <end position="291"/>
    </location>
</feature>
<feature type="compositionally biased region" description="Polar residues" evidence="1">
    <location>
        <begin position="367"/>
        <end position="390"/>
    </location>
</feature>
<evidence type="ECO:0000313" key="3">
    <source>
        <dbReference type="Proteomes" id="UP001516023"/>
    </source>
</evidence>
<reference evidence="2 3" key="1">
    <citation type="journal article" date="2020" name="G3 (Bethesda)">
        <title>Improved Reference Genome for Cyclotella cryptica CCMP332, a Model for Cell Wall Morphogenesis, Salinity Adaptation, and Lipid Production in Diatoms (Bacillariophyta).</title>
        <authorList>
            <person name="Roberts W.R."/>
            <person name="Downey K.M."/>
            <person name="Ruck E.C."/>
            <person name="Traller J.C."/>
            <person name="Alverson A.J."/>
        </authorList>
    </citation>
    <scope>NUCLEOTIDE SEQUENCE [LARGE SCALE GENOMIC DNA]</scope>
    <source>
        <strain evidence="2 3">CCMP332</strain>
    </source>
</reference>
<protein>
    <submittedName>
        <fullName evidence="2">Uncharacterized protein</fullName>
    </submittedName>
</protein>
<comment type="caution">
    <text evidence="2">The sequence shown here is derived from an EMBL/GenBank/DDBJ whole genome shotgun (WGS) entry which is preliminary data.</text>
</comment>
<evidence type="ECO:0000313" key="2">
    <source>
        <dbReference type="EMBL" id="KAL3797387.1"/>
    </source>
</evidence>
<dbReference type="EMBL" id="JABMIG020000055">
    <property type="protein sequence ID" value="KAL3797387.1"/>
    <property type="molecule type" value="Genomic_DNA"/>
</dbReference>
<feature type="compositionally biased region" description="Polar residues" evidence="1">
    <location>
        <begin position="326"/>
        <end position="339"/>
    </location>
</feature>
<organism evidence="2 3">
    <name type="scientific">Cyclotella cryptica</name>
    <dbReference type="NCBI Taxonomy" id="29204"/>
    <lineage>
        <taxon>Eukaryota</taxon>
        <taxon>Sar</taxon>
        <taxon>Stramenopiles</taxon>
        <taxon>Ochrophyta</taxon>
        <taxon>Bacillariophyta</taxon>
        <taxon>Coscinodiscophyceae</taxon>
        <taxon>Thalassiosirophycidae</taxon>
        <taxon>Stephanodiscales</taxon>
        <taxon>Stephanodiscaceae</taxon>
        <taxon>Cyclotella</taxon>
    </lineage>
</organism>